<proteinExistence type="predicted"/>
<keyword evidence="1" id="KW-0805">Transcription regulation</keyword>
<feature type="domain" description="HTH deoR-type" evidence="3">
    <location>
        <begin position="3"/>
        <end position="58"/>
    </location>
</feature>
<dbReference type="EMBL" id="JBHSGB010000001">
    <property type="protein sequence ID" value="MFC4653772.1"/>
    <property type="molecule type" value="Genomic_DNA"/>
</dbReference>
<name>A0ABV9JGZ1_9GAMM</name>
<keyword evidence="5" id="KW-1185">Reference proteome</keyword>
<dbReference type="Pfam" id="PF25583">
    <property type="entry name" value="WCX"/>
    <property type="match status" value="1"/>
</dbReference>
<dbReference type="PROSITE" id="PS52050">
    <property type="entry name" value="WYL"/>
    <property type="match status" value="1"/>
</dbReference>
<accession>A0ABV9JGZ1</accession>
<dbReference type="PIRSF" id="PIRSF016838">
    <property type="entry name" value="PafC"/>
    <property type="match status" value="1"/>
</dbReference>
<dbReference type="InterPro" id="IPR028349">
    <property type="entry name" value="PafC-like"/>
</dbReference>
<gene>
    <name evidence="4" type="ORF">ACFO3I_01910</name>
</gene>
<evidence type="ECO:0000256" key="2">
    <source>
        <dbReference type="ARBA" id="ARBA00023163"/>
    </source>
</evidence>
<comment type="caution">
    <text evidence="4">The sequence shown here is derived from an EMBL/GenBank/DDBJ whole genome shotgun (WGS) entry which is preliminary data.</text>
</comment>
<dbReference type="Gene3D" id="1.10.10.10">
    <property type="entry name" value="Winged helix-like DNA-binding domain superfamily/Winged helix DNA-binding domain"/>
    <property type="match status" value="1"/>
</dbReference>
<reference evidence="5" key="1">
    <citation type="journal article" date="2019" name="Int. J. Syst. Evol. Microbiol.">
        <title>The Global Catalogue of Microorganisms (GCM) 10K type strain sequencing project: providing services to taxonomists for standard genome sequencing and annotation.</title>
        <authorList>
            <consortium name="The Broad Institute Genomics Platform"/>
            <consortium name="The Broad Institute Genome Sequencing Center for Infectious Disease"/>
            <person name="Wu L."/>
            <person name="Ma J."/>
        </authorList>
    </citation>
    <scope>NUCLEOTIDE SEQUENCE [LARGE SCALE GENOMIC DNA]</scope>
    <source>
        <strain evidence="5">DT28</strain>
    </source>
</reference>
<keyword evidence="2" id="KW-0804">Transcription</keyword>
<dbReference type="SUPFAM" id="SSF46785">
    <property type="entry name" value="Winged helix' DNA-binding domain"/>
    <property type="match status" value="1"/>
</dbReference>
<sequence>MNRVDRLLALILFLQSRRSATAELMAEHFGLSVRTIYRDMAALAEAGVPVLAEAGAGYRLMKGYLLPPVNFSEQEAMALSTGLLLAQRMTSPGYTQLMQSALDKIKAVLPNDSKDRLQHLVRAMAAPLSTQPPAADLTLLQRAITHQQLLRLQYQDASWQQSEREVEPAGLIYYLGRWHFIGWCRLRQDWRDFRTDRISAIELLSEKVPARPDFSAQEFLQSCVPTPELSALIRFAPVAADRAKREWWQGFGQESHHEQQVQLELKTSDWRSLASWLLSFGTSAEVLQPSALIDEIRQQSQQLLQLYAR</sequence>
<dbReference type="Pfam" id="PF13280">
    <property type="entry name" value="WYL"/>
    <property type="match status" value="1"/>
</dbReference>
<dbReference type="Proteomes" id="UP001595962">
    <property type="component" value="Unassembled WGS sequence"/>
</dbReference>
<evidence type="ECO:0000313" key="4">
    <source>
        <dbReference type="EMBL" id="MFC4653772.1"/>
    </source>
</evidence>
<dbReference type="InterPro" id="IPR026881">
    <property type="entry name" value="WYL_dom"/>
</dbReference>
<dbReference type="InterPro" id="IPR051534">
    <property type="entry name" value="CBASS_pafABC_assoc_protein"/>
</dbReference>
<dbReference type="PROSITE" id="PS51000">
    <property type="entry name" value="HTH_DEOR_2"/>
    <property type="match status" value="1"/>
</dbReference>
<protein>
    <submittedName>
        <fullName evidence="4">Helix-turn-helix transcriptional regulator</fullName>
    </submittedName>
</protein>
<dbReference type="InterPro" id="IPR057727">
    <property type="entry name" value="WCX_dom"/>
</dbReference>
<evidence type="ECO:0000313" key="5">
    <source>
        <dbReference type="Proteomes" id="UP001595962"/>
    </source>
</evidence>
<evidence type="ECO:0000256" key="1">
    <source>
        <dbReference type="ARBA" id="ARBA00023015"/>
    </source>
</evidence>
<dbReference type="PANTHER" id="PTHR34580">
    <property type="match status" value="1"/>
</dbReference>
<dbReference type="InterPro" id="IPR013196">
    <property type="entry name" value="HTH_11"/>
</dbReference>
<dbReference type="Pfam" id="PF08279">
    <property type="entry name" value="HTH_11"/>
    <property type="match status" value="1"/>
</dbReference>
<dbReference type="InterPro" id="IPR001034">
    <property type="entry name" value="DeoR_HTH"/>
</dbReference>
<evidence type="ECO:0000259" key="3">
    <source>
        <dbReference type="PROSITE" id="PS51000"/>
    </source>
</evidence>
<dbReference type="InterPro" id="IPR036388">
    <property type="entry name" value="WH-like_DNA-bd_sf"/>
</dbReference>
<dbReference type="PANTHER" id="PTHR34580:SF3">
    <property type="entry name" value="PROTEIN PAFB"/>
    <property type="match status" value="1"/>
</dbReference>
<dbReference type="RefSeq" id="WP_377331301.1">
    <property type="nucleotide sequence ID" value="NZ_JBHSGB010000001.1"/>
</dbReference>
<dbReference type="InterPro" id="IPR036390">
    <property type="entry name" value="WH_DNA-bd_sf"/>
</dbReference>
<organism evidence="4 5">
    <name type="scientific">Rheinheimera marina</name>
    <dbReference type="NCBI Taxonomy" id="1774958"/>
    <lineage>
        <taxon>Bacteria</taxon>
        <taxon>Pseudomonadati</taxon>
        <taxon>Pseudomonadota</taxon>
        <taxon>Gammaproteobacteria</taxon>
        <taxon>Chromatiales</taxon>
        <taxon>Chromatiaceae</taxon>
        <taxon>Rheinheimera</taxon>
    </lineage>
</organism>